<feature type="non-terminal residue" evidence="1">
    <location>
        <position position="1"/>
    </location>
</feature>
<sequence length="56" mass="6431">FNIEEIRDKHFKFSENITSEGLAKVSEDLCVEGTQWIISSQECYTVERAILKPIGK</sequence>
<keyword evidence="2" id="KW-1185">Reference proteome</keyword>
<dbReference type="Proteomes" id="UP000828251">
    <property type="component" value="Unassembled WGS sequence"/>
</dbReference>
<comment type="caution">
    <text evidence="1">The sequence shown here is derived from an EMBL/GenBank/DDBJ whole genome shotgun (WGS) entry which is preliminary data.</text>
</comment>
<organism evidence="1 2">
    <name type="scientific">Gossypium stocksii</name>
    <dbReference type="NCBI Taxonomy" id="47602"/>
    <lineage>
        <taxon>Eukaryota</taxon>
        <taxon>Viridiplantae</taxon>
        <taxon>Streptophyta</taxon>
        <taxon>Embryophyta</taxon>
        <taxon>Tracheophyta</taxon>
        <taxon>Spermatophyta</taxon>
        <taxon>Magnoliopsida</taxon>
        <taxon>eudicotyledons</taxon>
        <taxon>Gunneridae</taxon>
        <taxon>Pentapetalae</taxon>
        <taxon>rosids</taxon>
        <taxon>malvids</taxon>
        <taxon>Malvales</taxon>
        <taxon>Malvaceae</taxon>
        <taxon>Malvoideae</taxon>
        <taxon>Gossypium</taxon>
    </lineage>
</organism>
<evidence type="ECO:0000313" key="2">
    <source>
        <dbReference type="Proteomes" id="UP000828251"/>
    </source>
</evidence>
<feature type="non-terminal residue" evidence="1">
    <location>
        <position position="56"/>
    </location>
</feature>
<accession>A0A9D4AIP2</accession>
<gene>
    <name evidence="1" type="ORF">J1N35_005534</name>
</gene>
<reference evidence="1 2" key="1">
    <citation type="journal article" date="2021" name="Plant Biotechnol. J.">
        <title>Multi-omics assisted identification of the key and species-specific regulatory components of drought-tolerant mechanisms in Gossypium stocksii.</title>
        <authorList>
            <person name="Yu D."/>
            <person name="Ke L."/>
            <person name="Zhang D."/>
            <person name="Wu Y."/>
            <person name="Sun Y."/>
            <person name="Mei J."/>
            <person name="Sun J."/>
            <person name="Sun Y."/>
        </authorList>
    </citation>
    <scope>NUCLEOTIDE SEQUENCE [LARGE SCALE GENOMIC DNA]</scope>
    <source>
        <strain evidence="2">cv. E1</strain>
        <tissue evidence="1">Leaf</tissue>
    </source>
</reference>
<name>A0A9D4AIP2_9ROSI</name>
<evidence type="ECO:0000313" key="1">
    <source>
        <dbReference type="EMBL" id="KAH1122374.1"/>
    </source>
</evidence>
<protein>
    <submittedName>
        <fullName evidence="1">Uncharacterized protein</fullName>
    </submittedName>
</protein>
<dbReference type="AlphaFoldDB" id="A0A9D4AIP2"/>
<proteinExistence type="predicted"/>
<dbReference type="EMBL" id="JAIQCV010000002">
    <property type="protein sequence ID" value="KAH1122374.1"/>
    <property type="molecule type" value="Genomic_DNA"/>
</dbReference>